<feature type="region of interest" description="Disordered" evidence="3">
    <location>
        <begin position="171"/>
        <end position="192"/>
    </location>
</feature>
<reference evidence="5 6" key="1">
    <citation type="submission" date="2024-06" db="EMBL/GenBank/DDBJ databases">
        <title>The Natural Products Discovery Center: Release of the First 8490 Sequenced Strains for Exploring Actinobacteria Biosynthetic Diversity.</title>
        <authorList>
            <person name="Kalkreuter E."/>
            <person name="Kautsar S.A."/>
            <person name="Yang D."/>
            <person name="Bader C.D."/>
            <person name="Teijaro C.N."/>
            <person name="Fluegel L."/>
            <person name="Davis C.M."/>
            <person name="Simpson J.R."/>
            <person name="Lauterbach L."/>
            <person name="Steele A.D."/>
            <person name="Gui C."/>
            <person name="Meng S."/>
            <person name="Li G."/>
            <person name="Viehrig K."/>
            <person name="Ye F."/>
            <person name="Su P."/>
            <person name="Kiefer A.F."/>
            <person name="Nichols A."/>
            <person name="Cepeda A.J."/>
            <person name="Yan W."/>
            <person name="Fan B."/>
            <person name="Jiang Y."/>
            <person name="Adhikari A."/>
            <person name="Zheng C.-J."/>
            <person name="Schuster L."/>
            <person name="Cowan T.M."/>
            <person name="Smanski M.J."/>
            <person name="Chevrette M.G."/>
            <person name="De Carvalho L.P.S."/>
            <person name="Shen B."/>
        </authorList>
    </citation>
    <scope>NUCLEOTIDE SEQUENCE [LARGE SCALE GENOMIC DNA]</scope>
    <source>
        <strain evidence="5 6">NPDC038104</strain>
    </source>
</reference>
<dbReference type="Gene3D" id="1.10.10.1320">
    <property type="entry name" value="Anti-sigma factor, zinc-finger domain"/>
    <property type="match status" value="1"/>
</dbReference>
<dbReference type="InterPro" id="IPR027383">
    <property type="entry name" value="Znf_put"/>
</dbReference>
<protein>
    <submittedName>
        <fullName evidence="5">Zf-HC2 domain-containing protein</fullName>
    </submittedName>
</protein>
<dbReference type="InterPro" id="IPR041916">
    <property type="entry name" value="Anti_sigma_zinc_sf"/>
</dbReference>
<keyword evidence="2" id="KW-0804">Transcription</keyword>
<feature type="domain" description="Putative zinc-finger" evidence="4">
    <location>
        <begin position="15"/>
        <end position="44"/>
    </location>
</feature>
<sequence>MSESRPTPAEQHLGDRLSALVDGELGHEARERVLAHLATCTRCRVEADAQRRLKNVFAEVSGPTPSESFLARLQGLPAVGPDELRDPGPSGAEEEPGAAFLLGSRRGLPFGPAASATHGFPIHHVGRADVGRAQAERAASRSRRLAFAAASAVSLAAVALGGVTTGVPVADSDRGGLRSNATPPAGRQNTGTVGAVDARRRAVPPLAHSAAAQRQLAPVAAPLLSGGAQSVAGDGVPTPLIGPGVPVTPGLPVPLTAPAPTGTLAPPAAGR</sequence>
<evidence type="ECO:0000256" key="3">
    <source>
        <dbReference type="SAM" id="MobiDB-lite"/>
    </source>
</evidence>
<comment type="caution">
    <text evidence="5">The sequence shown here is derived from an EMBL/GenBank/DDBJ whole genome shotgun (WGS) entry which is preliminary data.</text>
</comment>
<evidence type="ECO:0000259" key="4">
    <source>
        <dbReference type="Pfam" id="PF13490"/>
    </source>
</evidence>
<feature type="region of interest" description="Disordered" evidence="3">
    <location>
        <begin position="252"/>
        <end position="271"/>
    </location>
</feature>
<evidence type="ECO:0000256" key="2">
    <source>
        <dbReference type="ARBA" id="ARBA00023163"/>
    </source>
</evidence>
<dbReference type="Pfam" id="PF13490">
    <property type="entry name" value="zf-HC2"/>
    <property type="match status" value="1"/>
</dbReference>
<keyword evidence="1" id="KW-0805">Transcription regulation</keyword>
<dbReference type="RefSeq" id="WP_108954518.1">
    <property type="nucleotide sequence ID" value="NZ_BEVZ01000004.1"/>
</dbReference>
<feature type="compositionally biased region" description="Polar residues" evidence="3">
    <location>
        <begin position="179"/>
        <end position="192"/>
    </location>
</feature>
<evidence type="ECO:0000256" key="1">
    <source>
        <dbReference type="ARBA" id="ARBA00023015"/>
    </source>
</evidence>
<evidence type="ECO:0000313" key="6">
    <source>
        <dbReference type="Proteomes" id="UP001550850"/>
    </source>
</evidence>
<dbReference type="Proteomes" id="UP001550850">
    <property type="component" value="Unassembled WGS sequence"/>
</dbReference>
<organism evidence="5 6">
    <name type="scientific">Streptomyces fragilis</name>
    <dbReference type="NCBI Taxonomy" id="67301"/>
    <lineage>
        <taxon>Bacteria</taxon>
        <taxon>Bacillati</taxon>
        <taxon>Actinomycetota</taxon>
        <taxon>Actinomycetes</taxon>
        <taxon>Kitasatosporales</taxon>
        <taxon>Streptomycetaceae</taxon>
        <taxon>Streptomyces</taxon>
    </lineage>
</organism>
<proteinExistence type="predicted"/>
<dbReference type="EMBL" id="JBEZUR010000065">
    <property type="protein sequence ID" value="MEU3557668.1"/>
    <property type="molecule type" value="Genomic_DNA"/>
</dbReference>
<evidence type="ECO:0000313" key="5">
    <source>
        <dbReference type="EMBL" id="MEU3557668.1"/>
    </source>
</evidence>
<keyword evidence="6" id="KW-1185">Reference proteome</keyword>
<gene>
    <name evidence="5" type="ORF">AB0E65_26180</name>
</gene>
<name>A0ABV2YPL4_9ACTN</name>
<feature type="compositionally biased region" description="Low complexity" evidence="3">
    <location>
        <begin position="258"/>
        <end position="271"/>
    </location>
</feature>
<accession>A0ABV2YPL4</accession>